<evidence type="ECO:0000313" key="2">
    <source>
        <dbReference type="EMBL" id="BBY46904.1"/>
    </source>
</evidence>
<keyword evidence="3" id="KW-1185">Reference proteome</keyword>
<geneLocation type="plasmid" evidence="2">
    <name>pJCM18538</name>
</geneLocation>
<dbReference type="EMBL" id="AP022592">
    <property type="protein sequence ID" value="BBY46904.1"/>
    <property type="molecule type" value="Genomic_DNA"/>
</dbReference>
<feature type="compositionally biased region" description="Low complexity" evidence="1">
    <location>
        <begin position="13"/>
        <end position="24"/>
    </location>
</feature>
<gene>
    <name evidence="2" type="ORF">MARA_03340</name>
</gene>
<feature type="compositionally biased region" description="Gly residues" evidence="1">
    <location>
        <begin position="1"/>
        <end position="12"/>
    </location>
</feature>
<accession>A0A7I7RQT2</accession>
<evidence type="ECO:0000313" key="3">
    <source>
        <dbReference type="Proteomes" id="UP000467428"/>
    </source>
</evidence>
<dbReference type="AlphaFoldDB" id="A0A7I7RQT2"/>
<organism evidence="2 3">
    <name type="scientific">Mycolicibacterium arabiense</name>
    <dbReference type="NCBI Taxonomy" id="1286181"/>
    <lineage>
        <taxon>Bacteria</taxon>
        <taxon>Bacillati</taxon>
        <taxon>Actinomycetota</taxon>
        <taxon>Actinomycetes</taxon>
        <taxon>Mycobacteriales</taxon>
        <taxon>Mycobacteriaceae</taxon>
        <taxon>Mycolicibacterium</taxon>
    </lineage>
</organism>
<dbReference type="KEGG" id="marz:MARA_03340"/>
<reference evidence="2 3" key="1">
    <citation type="journal article" date="2019" name="Emerg. Microbes Infect.">
        <title>Comprehensive subspecies identification of 175 nontuberculous mycobacteria species based on 7547 genomic profiles.</title>
        <authorList>
            <person name="Matsumoto Y."/>
            <person name="Kinjo T."/>
            <person name="Motooka D."/>
            <person name="Nabeya D."/>
            <person name="Jung N."/>
            <person name="Uechi K."/>
            <person name="Horii T."/>
            <person name="Iida T."/>
            <person name="Fujita J."/>
            <person name="Nakamura S."/>
        </authorList>
    </citation>
    <scope>NUCLEOTIDE SEQUENCE [LARGE SCALE GENOMIC DNA]</scope>
    <source>
        <strain evidence="2 3">JCM 18538</strain>
        <plasmid evidence="2">pJCM18538</plasmid>
    </source>
</reference>
<feature type="region of interest" description="Disordered" evidence="1">
    <location>
        <begin position="1"/>
        <end position="28"/>
    </location>
</feature>
<protein>
    <recommendedName>
        <fullName evidence="4">PPE family protein</fullName>
    </recommendedName>
</protein>
<evidence type="ECO:0000256" key="1">
    <source>
        <dbReference type="SAM" id="MobiDB-lite"/>
    </source>
</evidence>
<name>A0A7I7RQT2_9MYCO</name>
<sequence length="154" mass="14260">MGGMGGGPGGGLSASSPGANLASSMSGVNGGFGAGGGPVSAALTKPAGTGMSSGTIGMPSAWWGPASAADGSGATGQNKPTAAAREGMPAMGSGAPMGSGMPGMMPMGAAQAGQRRDQGAGRSEDDTSLSVVLDDAEAIPILTANGVVYTDGGG</sequence>
<feature type="compositionally biased region" description="Basic and acidic residues" evidence="1">
    <location>
        <begin position="114"/>
        <end position="125"/>
    </location>
</feature>
<evidence type="ECO:0008006" key="4">
    <source>
        <dbReference type="Google" id="ProtNLM"/>
    </source>
</evidence>
<dbReference type="Proteomes" id="UP000467428">
    <property type="component" value="Plasmid pJCM18538"/>
</dbReference>
<proteinExistence type="predicted"/>
<dbReference type="RefSeq" id="WP_235887102.1">
    <property type="nucleotide sequence ID" value="NZ_AP022592.1"/>
</dbReference>
<feature type="compositionally biased region" description="Low complexity" evidence="1">
    <location>
        <begin position="102"/>
        <end position="113"/>
    </location>
</feature>
<feature type="region of interest" description="Disordered" evidence="1">
    <location>
        <begin position="46"/>
        <end position="131"/>
    </location>
</feature>
<keyword evidence="2" id="KW-0614">Plasmid</keyword>